<dbReference type="Proteomes" id="UP000008810">
    <property type="component" value="Chromosome 2"/>
</dbReference>
<sequence>MEPVPSSRCLCAGLLVLVATAVFHAVAAQGEAGLTVAARHEQWMAKFGRVYTDANEKARRQAVFGANARYVDAVNRAGNRTYTLGLNEFSDLTDNEFAKTHLGYREFRPETANISKGVDPGYGLAGNIPKSFDWRTKGAVTEVKSQGGCGCCWAFAAVAATEGLVKIAKGTLISMSEQQVLDCTTGNNTCKGGYMNDALSYVFASGGLQTEEDYEYNAEKGACRRDVTPNPATSVGHAEYMPLDGNEFLLQKLVARQPVVVAVEAYGTDFKNYGGGVFTGSPSCGQNLDHFFTVVGYGFADGGKQMYWLVKNQWGTSWGESGYMRIARGSSARNCGMTNNYVYYATMDPY</sequence>
<dbReference type="InterPro" id="IPR013128">
    <property type="entry name" value="Peptidase_C1A"/>
</dbReference>
<evidence type="ECO:0000256" key="4">
    <source>
        <dbReference type="SAM" id="SignalP"/>
    </source>
</evidence>
<dbReference type="InterPro" id="IPR000668">
    <property type="entry name" value="Peptidase_C1A_C"/>
</dbReference>
<evidence type="ECO:0000259" key="5">
    <source>
        <dbReference type="SMART" id="SM00645"/>
    </source>
</evidence>
<feature type="domain" description="Peptidase C1A papain C-terminal" evidence="5">
    <location>
        <begin position="128"/>
        <end position="346"/>
    </location>
</feature>
<reference evidence="8" key="3">
    <citation type="submission" date="2018-08" db="UniProtKB">
        <authorList>
            <consortium name="EnsemblPlants"/>
        </authorList>
    </citation>
    <scope>IDENTIFICATION</scope>
    <source>
        <strain evidence="8">cv. Bd21</strain>
    </source>
</reference>
<feature type="domain" description="Cathepsin propeptide inhibitor" evidence="6">
    <location>
        <begin position="40"/>
        <end position="97"/>
    </location>
</feature>
<dbReference type="SMART" id="SM00645">
    <property type="entry name" value="Pept_C1"/>
    <property type="match status" value="1"/>
</dbReference>
<evidence type="ECO:0000256" key="1">
    <source>
        <dbReference type="ARBA" id="ARBA00008455"/>
    </source>
</evidence>
<dbReference type="RefSeq" id="XP_003566881.1">
    <property type="nucleotide sequence ID" value="XM_003566833.2"/>
</dbReference>
<keyword evidence="2 4" id="KW-0732">Signal</keyword>
<evidence type="ECO:0000313" key="9">
    <source>
        <dbReference type="Proteomes" id="UP000008810"/>
    </source>
</evidence>
<dbReference type="SMART" id="SM00848">
    <property type="entry name" value="Inhibitor_I29"/>
    <property type="match status" value="1"/>
</dbReference>
<evidence type="ECO:0000259" key="6">
    <source>
        <dbReference type="SMART" id="SM00848"/>
    </source>
</evidence>
<organism evidence="7">
    <name type="scientific">Brachypodium distachyon</name>
    <name type="common">Purple false brome</name>
    <name type="synonym">Trachynia distachya</name>
    <dbReference type="NCBI Taxonomy" id="15368"/>
    <lineage>
        <taxon>Eukaryota</taxon>
        <taxon>Viridiplantae</taxon>
        <taxon>Streptophyta</taxon>
        <taxon>Embryophyta</taxon>
        <taxon>Tracheophyta</taxon>
        <taxon>Spermatophyta</taxon>
        <taxon>Magnoliopsida</taxon>
        <taxon>Liliopsida</taxon>
        <taxon>Poales</taxon>
        <taxon>Poaceae</taxon>
        <taxon>BOP clade</taxon>
        <taxon>Pooideae</taxon>
        <taxon>Stipodae</taxon>
        <taxon>Brachypodieae</taxon>
        <taxon>Brachypodium</taxon>
    </lineage>
</organism>
<dbReference type="FunFam" id="3.90.70.10:FF:000142">
    <property type="entry name" value="Cysteine proteinase-like"/>
    <property type="match status" value="1"/>
</dbReference>
<evidence type="ECO:0000313" key="8">
    <source>
        <dbReference type="EnsemblPlants" id="KQK08708"/>
    </source>
</evidence>
<dbReference type="PROSITE" id="PS00139">
    <property type="entry name" value="THIOL_PROTEASE_CYS"/>
    <property type="match status" value="1"/>
</dbReference>
<dbReference type="EnsemblPlants" id="KQK08708">
    <property type="protein sequence ID" value="KQK08708"/>
    <property type="gene ID" value="BRADI_2g43430v3"/>
</dbReference>
<dbReference type="KEGG" id="bdi:100842334"/>
<dbReference type="Pfam" id="PF00112">
    <property type="entry name" value="Peptidase_C1"/>
    <property type="match status" value="1"/>
</dbReference>
<dbReference type="Gene3D" id="3.90.70.10">
    <property type="entry name" value="Cysteine proteinases"/>
    <property type="match status" value="1"/>
</dbReference>
<evidence type="ECO:0000256" key="2">
    <source>
        <dbReference type="ARBA" id="ARBA00022729"/>
    </source>
</evidence>
<dbReference type="InterPro" id="IPR039417">
    <property type="entry name" value="Peptidase_C1A_papain-like"/>
</dbReference>
<dbReference type="InterPro" id="IPR013201">
    <property type="entry name" value="Prot_inhib_I29"/>
</dbReference>
<dbReference type="GO" id="GO:0051603">
    <property type="term" value="P:proteolysis involved in protein catabolic process"/>
    <property type="evidence" value="ECO:0000318"/>
    <property type="project" value="GO_Central"/>
</dbReference>
<name>I1HPD2_BRADI</name>
<dbReference type="PANTHER" id="PTHR12411">
    <property type="entry name" value="CYSTEINE PROTEASE FAMILY C1-RELATED"/>
    <property type="match status" value="1"/>
</dbReference>
<dbReference type="InterPro" id="IPR000169">
    <property type="entry name" value="Pept_cys_AS"/>
</dbReference>
<gene>
    <name evidence="8" type="primary">LOC100842334</name>
    <name evidence="7" type="ORF">BRADI_2g43430v3</name>
</gene>
<dbReference type="OMA" id="CGMATHA"/>
<dbReference type="GO" id="GO:0005764">
    <property type="term" value="C:lysosome"/>
    <property type="evidence" value="ECO:0000318"/>
    <property type="project" value="GO_Central"/>
</dbReference>
<evidence type="ECO:0000313" key="7">
    <source>
        <dbReference type="EMBL" id="KQK08708.1"/>
    </source>
</evidence>
<dbReference type="AlphaFoldDB" id="I1HPD2"/>
<reference evidence="7 8" key="1">
    <citation type="journal article" date="2010" name="Nature">
        <title>Genome sequencing and analysis of the model grass Brachypodium distachyon.</title>
        <authorList>
            <consortium name="International Brachypodium Initiative"/>
        </authorList>
    </citation>
    <scope>NUCLEOTIDE SEQUENCE [LARGE SCALE GENOMIC DNA]</scope>
    <source>
        <strain evidence="7">Bd21</strain>
        <strain evidence="8">cv. Bd21</strain>
    </source>
</reference>
<feature type="chain" id="PRO_5013982728" description="Cysteine proteinase" evidence="4">
    <location>
        <begin position="29"/>
        <end position="350"/>
    </location>
</feature>
<dbReference type="Gramene" id="KQK08708">
    <property type="protein sequence ID" value="KQK08708"/>
    <property type="gene ID" value="BRADI_2g43430v3"/>
</dbReference>
<dbReference type="GO" id="GO:0004197">
    <property type="term" value="F:cysteine-type endopeptidase activity"/>
    <property type="evidence" value="ECO:0000318"/>
    <property type="project" value="GO_Central"/>
</dbReference>
<proteinExistence type="inferred from homology"/>
<dbReference type="EMBL" id="CM000881">
    <property type="protein sequence ID" value="KQK08708.1"/>
    <property type="molecule type" value="Genomic_DNA"/>
</dbReference>
<dbReference type="Pfam" id="PF08246">
    <property type="entry name" value="Inhibitor_I29"/>
    <property type="match status" value="1"/>
</dbReference>
<dbReference type="GeneID" id="100842334"/>
<protein>
    <recommendedName>
        <fullName evidence="10">Cysteine proteinase</fullName>
    </recommendedName>
</protein>
<accession>I1HPD2</accession>
<keyword evidence="9" id="KW-1185">Reference proteome</keyword>
<dbReference type="GO" id="GO:0005615">
    <property type="term" value="C:extracellular space"/>
    <property type="evidence" value="ECO:0000318"/>
    <property type="project" value="GO_Central"/>
</dbReference>
<keyword evidence="3" id="KW-1015">Disulfide bond</keyword>
<reference evidence="7" key="2">
    <citation type="submission" date="2017-06" db="EMBL/GenBank/DDBJ databases">
        <title>WGS assembly of Brachypodium distachyon.</title>
        <authorList>
            <consortium name="The International Brachypodium Initiative"/>
            <person name="Lucas S."/>
            <person name="Harmon-Smith M."/>
            <person name="Lail K."/>
            <person name="Tice H."/>
            <person name="Grimwood J."/>
            <person name="Bruce D."/>
            <person name="Barry K."/>
            <person name="Shu S."/>
            <person name="Lindquist E."/>
            <person name="Wang M."/>
            <person name="Pitluck S."/>
            <person name="Vogel J.P."/>
            <person name="Garvin D.F."/>
            <person name="Mockler T.C."/>
            <person name="Schmutz J."/>
            <person name="Rokhsar D."/>
            <person name="Bevan M.W."/>
        </authorList>
    </citation>
    <scope>NUCLEOTIDE SEQUENCE</scope>
    <source>
        <strain evidence="7">Bd21</strain>
    </source>
</reference>
<dbReference type="HOGENOM" id="CLU_012184_1_0_1"/>
<evidence type="ECO:0000256" key="3">
    <source>
        <dbReference type="ARBA" id="ARBA00023157"/>
    </source>
</evidence>
<dbReference type="eggNOG" id="KOG1543">
    <property type="taxonomic scope" value="Eukaryota"/>
</dbReference>
<dbReference type="PRINTS" id="PR00705">
    <property type="entry name" value="PAPAIN"/>
</dbReference>
<feature type="signal peptide" evidence="4">
    <location>
        <begin position="1"/>
        <end position="28"/>
    </location>
</feature>
<dbReference type="SUPFAM" id="SSF54001">
    <property type="entry name" value="Cysteine proteinases"/>
    <property type="match status" value="1"/>
</dbReference>
<comment type="similarity">
    <text evidence="1">Belongs to the peptidase C1 family.</text>
</comment>
<evidence type="ECO:0008006" key="10">
    <source>
        <dbReference type="Google" id="ProtNLM"/>
    </source>
</evidence>
<dbReference type="InterPro" id="IPR038765">
    <property type="entry name" value="Papain-like_cys_pep_sf"/>
</dbReference>
<dbReference type="CDD" id="cd02248">
    <property type="entry name" value="Peptidase_C1A"/>
    <property type="match status" value="1"/>
</dbReference>
<dbReference type="OrthoDB" id="190265at2759"/>